<dbReference type="Gene3D" id="6.20.330.10">
    <property type="match status" value="1"/>
</dbReference>
<dbReference type="OrthoDB" id="266140at2"/>
<dbReference type="MEROPS" id="S49.003"/>
<reference evidence="7 8" key="1">
    <citation type="journal article" date="2011" name="J. Bacteriol.">
        <title>Complete genome sequences of the chemolithoautotrophic Oligotropha carboxidovorans strains OM4 and OM5.</title>
        <authorList>
            <person name="Volland S."/>
            <person name="Rachinger M."/>
            <person name="Strittmatter A."/>
            <person name="Daniel R."/>
            <person name="Gottschalk G."/>
            <person name="Meyer O."/>
        </authorList>
    </citation>
    <scope>NUCLEOTIDE SEQUENCE [LARGE SCALE GENOMIC DNA]</scope>
    <source>
        <strain evidence="8">ATCC 49405 / DSM 1227 / KCTC 32145 / OM5</strain>
    </source>
</reference>
<dbReference type="Pfam" id="PF01343">
    <property type="entry name" value="Peptidase_S49"/>
    <property type="match status" value="1"/>
</dbReference>
<evidence type="ECO:0000313" key="7">
    <source>
        <dbReference type="EMBL" id="AEI07807.1"/>
    </source>
</evidence>
<feature type="domain" description="Peptidase S49" evidence="6">
    <location>
        <begin position="131"/>
        <end position="274"/>
    </location>
</feature>
<gene>
    <name evidence="7" type="ordered locus">OCA5_c31230</name>
</gene>
<keyword evidence="8" id="KW-1185">Reference proteome</keyword>
<dbReference type="STRING" id="504832.OCA5_c31230"/>
<proteinExistence type="inferred from homology"/>
<evidence type="ECO:0000313" key="8">
    <source>
        <dbReference type="Proteomes" id="UP000007730"/>
    </source>
</evidence>
<dbReference type="PANTHER" id="PTHR33209:SF1">
    <property type="entry name" value="PEPTIDASE S49 DOMAIN-CONTAINING PROTEIN"/>
    <property type="match status" value="1"/>
</dbReference>
<dbReference type="InterPro" id="IPR033855">
    <property type="entry name" value="Protein_C"/>
</dbReference>
<dbReference type="PANTHER" id="PTHR33209">
    <property type="entry name" value="PROTEASE 4"/>
    <property type="match status" value="1"/>
</dbReference>
<dbReference type="KEGG" id="ocg:OCA5_c31230"/>
<evidence type="ECO:0000256" key="3">
    <source>
        <dbReference type="ARBA" id="ARBA00022801"/>
    </source>
</evidence>
<keyword evidence="3" id="KW-0378">Hydrolase</keyword>
<keyword evidence="2" id="KW-0645">Protease</keyword>
<dbReference type="CDD" id="cd07022">
    <property type="entry name" value="S49_Sppa_36K_type"/>
    <property type="match status" value="1"/>
</dbReference>
<sequence length="434" mass="44592">MPDLPHLAGRVFGTPLLIARGRLEVILGVLGPRLAGGTLESIGPQTDLAPLTSITAERIAVVSVIGTLVSRSGYLDAASGLQAYDDIAEAVAVAMDDASVRGVILDVDSSGGEVGGLFDLVERIKAISSANAKPLWAVANESALSAAYAIASAADRLYVSRTGEVGSIGVVAVHIDESGADAKAGLAWTFVFAGDRKVDGNAHEPLSERARATIQADVDRLYFEFCGLVAGNRGLTSETVRGTNAAIYRGELAIRAGLADRVGTLDLAIAEMAADFDRMASAPRATSNPTPRRISSMATNDTEHSRNEPNEPQPALPAASPVPAIPEPAVPPAQTAIVPATAPAIEPDPTGRLRAEFAEIAAVAAQAARLGVAVDAADAVARGVSADALRRSVLDTLSQRSEATSVIVTAPSTPAAGDSPIVRRARERAAAARA</sequence>
<dbReference type="SUPFAM" id="SSF52096">
    <property type="entry name" value="ClpP/crotonase"/>
    <property type="match status" value="1"/>
</dbReference>
<dbReference type="GO" id="GO:0006508">
    <property type="term" value="P:proteolysis"/>
    <property type="evidence" value="ECO:0007669"/>
    <property type="project" value="UniProtKB-KW"/>
</dbReference>
<evidence type="ECO:0000259" key="6">
    <source>
        <dbReference type="Pfam" id="PF01343"/>
    </source>
</evidence>
<dbReference type="InterPro" id="IPR029045">
    <property type="entry name" value="ClpP/crotonase-like_dom_sf"/>
</dbReference>
<dbReference type="InterPro" id="IPR002142">
    <property type="entry name" value="Peptidase_S49"/>
</dbReference>
<dbReference type="GO" id="GO:0008236">
    <property type="term" value="F:serine-type peptidase activity"/>
    <property type="evidence" value="ECO:0007669"/>
    <property type="project" value="UniProtKB-KW"/>
</dbReference>
<evidence type="ECO:0000256" key="4">
    <source>
        <dbReference type="ARBA" id="ARBA00022825"/>
    </source>
</evidence>
<dbReference type="Gene3D" id="3.90.226.10">
    <property type="entry name" value="2-enoyl-CoA Hydratase, Chain A, domain 1"/>
    <property type="match status" value="1"/>
</dbReference>
<protein>
    <submittedName>
        <fullName evidence="7">Putative head-tail preconnector protein</fullName>
    </submittedName>
</protein>
<evidence type="ECO:0000256" key="5">
    <source>
        <dbReference type="SAM" id="MobiDB-lite"/>
    </source>
</evidence>
<organism evidence="7 8">
    <name type="scientific">Afipia carboxidovorans (strain ATCC 49405 / DSM 1227 / KCTC 32145 / OM5)</name>
    <name type="common">Oligotropha carboxidovorans</name>
    <dbReference type="NCBI Taxonomy" id="504832"/>
    <lineage>
        <taxon>Bacteria</taxon>
        <taxon>Pseudomonadati</taxon>
        <taxon>Pseudomonadota</taxon>
        <taxon>Alphaproteobacteria</taxon>
        <taxon>Hyphomicrobiales</taxon>
        <taxon>Nitrobacteraceae</taxon>
        <taxon>Afipia</taxon>
    </lineage>
</organism>
<dbReference type="eggNOG" id="COG0616">
    <property type="taxonomic scope" value="Bacteria"/>
</dbReference>
<keyword evidence="4" id="KW-0720">Serine protease</keyword>
<feature type="region of interest" description="Disordered" evidence="5">
    <location>
        <begin position="408"/>
        <end position="434"/>
    </location>
</feature>
<evidence type="ECO:0000256" key="2">
    <source>
        <dbReference type="ARBA" id="ARBA00022670"/>
    </source>
</evidence>
<accession>F8C050</accession>
<comment type="similarity">
    <text evidence="1">Belongs to the peptidase S49 family.</text>
</comment>
<dbReference type="Proteomes" id="UP000007730">
    <property type="component" value="Chromosome"/>
</dbReference>
<dbReference type="HOGENOM" id="CLU_046540_4_0_5"/>
<dbReference type="EMBL" id="CP002826">
    <property type="protein sequence ID" value="AEI07807.1"/>
    <property type="molecule type" value="Genomic_DNA"/>
</dbReference>
<feature type="region of interest" description="Disordered" evidence="5">
    <location>
        <begin position="280"/>
        <end position="320"/>
    </location>
</feature>
<name>F8C050_AFIC5</name>
<dbReference type="AlphaFoldDB" id="F8C050"/>
<evidence type="ECO:0000256" key="1">
    <source>
        <dbReference type="ARBA" id="ARBA00008683"/>
    </source>
</evidence>
<dbReference type="RefSeq" id="WP_013913373.1">
    <property type="nucleotide sequence ID" value="NC_011386.1"/>
</dbReference>